<gene>
    <name evidence="5" type="ORF">ADN01_04280</name>
</gene>
<dbReference type="STRING" id="229921.ADN01_04280"/>
<feature type="chain" id="PRO_5006025849" description="LysM domain-containing protein" evidence="3">
    <location>
        <begin position="27"/>
        <end position="319"/>
    </location>
</feature>
<dbReference type="PROSITE" id="PS51782">
    <property type="entry name" value="LYSM"/>
    <property type="match status" value="1"/>
</dbReference>
<dbReference type="CDD" id="cd00118">
    <property type="entry name" value="LysM"/>
    <property type="match status" value="1"/>
</dbReference>
<proteinExistence type="predicted"/>
<feature type="transmembrane region" description="Helical" evidence="2">
    <location>
        <begin position="295"/>
        <end position="315"/>
    </location>
</feature>
<evidence type="ECO:0000256" key="2">
    <source>
        <dbReference type="SAM" id="Phobius"/>
    </source>
</evidence>
<protein>
    <recommendedName>
        <fullName evidence="4">LysM domain-containing protein</fullName>
    </recommendedName>
</protein>
<evidence type="ECO:0000256" key="3">
    <source>
        <dbReference type="SAM" id="SignalP"/>
    </source>
</evidence>
<organism evidence="5 6">
    <name type="scientific">Levilinea saccharolytica</name>
    <dbReference type="NCBI Taxonomy" id="229921"/>
    <lineage>
        <taxon>Bacteria</taxon>
        <taxon>Bacillati</taxon>
        <taxon>Chloroflexota</taxon>
        <taxon>Anaerolineae</taxon>
        <taxon>Anaerolineales</taxon>
        <taxon>Anaerolineaceae</taxon>
        <taxon>Levilinea</taxon>
    </lineage>
</organism>
<feature type="region of interest" description="Disordered" evidence="1">
    <location>
        <begin position="247"/>
        <end position="288"/>
    </location>
</feature>
<feature type="region of interest" description="Disordered" evidence="1">
    <location>
        <begin position="152"/>
        <end position="171"/>
    </location>
</feature>
<accession>A0A0N8GRT5</accession>
<dbReference type="Pfam" id="PF00188">
    <property type="entry name" value="CAP"/>
    <property type="match status" value="1"/>
</dbReference>
<evidence type="ECO:0000259" key="4">
    <source>
        <dbReference type="PROSITE" id="PS51782"/>
    </source>
</evidence>
<dbReference type="SUPFAM" id="SSF54106">
    <property type="entry name" value="LysM domain"/>
    <property type="match status" value="1"/>
</dbReference>
<dbReference type="InterPro" id="IPR036779">
    <property type="entry name" value="LysM_dom_sf"/>
</dbReference>
<evidence type="ECO:0000313" key="5">
    <source>
        <dbReference type="EMBL" id="KPL87394.1"/>
    </source>
</evidence>
<dbReference type="InterPro" id="IPR035940">
    <property type="entry name" value="CAP_sf"/>
</dbReference>
<keyword evidence="2" id="KW-0472">Membrane</keyword>
<feature type="domain" description="LysM" evidence="4">
    <location>
        <begin position="193"/>
        <end position="238"/>
    </location>
</feature>
<dbReference type="RefSeq" id="WP_075070954.1">
    <property type="nucleotide sequence ID" value="NZ_LGCM01000019.1"/>
</dbReference>
<dbReference type="Proteomes" id="UP000050501">
    <property type="component" value="Unassembled WGS sequence"/>
</dbReference>
<dbReference type="EMBL" id="LGCM01000019">
    <property type="protein sequence ID" value="KPL87394.1"/>
    <property type="molecule type" value="Genomic_DNA"/>
</dbReference>
<reference evidence="5 6" key="1">
    <citation type="submission" date="2015-07" db="EMBL/GenBank/DDBJ databases">
        <title>Genome sequence of Levilinea saccharolytica DSM 16555.</title>
        <authorList>
            <person name="Hemp J."/>
            <person name="Ward L.M."/>
            <person name="Pace L.A."/>
            <person name="Fischer W.W."/>
        </authorList>
    </citation>
    <scope>NUCLEOTIDE SEQUENCE [LARGE SCALE GENOMIC DNA]</scope>
    <source>
        <strain evidence="5 6">KIBI-1</strain>
    </source>
</reference>
<dbReference type="CDD" id="cd05379">
    <property type="entry name" value="CAP_bacterial"/>
    <property type="match status" value="1"/>
</dbReference>
<dbReference type="SMART" id="SM00257">
    <property type="entry name" value="LysM"/>
    <property type="match status" value="1"/>
</dbReference>
<dbReference type="Gene3D" id="3.10.350.10">
    <property type="entry name" value="LysM domain"/>
    <property type="match status" value="1"/>
</dbReference>
<dbReference type="InterPro" id="IPR018392">
    <property type="entry name" value="LysM"/>
</dbReference>
<keyword evidence="2" id="KW-0812">Transmembrane</keyword>
<dbReference type="Pfam" id="PF01476">
    <property type="entry name" value="LysM"/>
    <property type="match status" value="1"/>
</dbReference>
<feature type="compositionally biased region" description="Low complexity" evidence="1">
    <location>
        <begin position="247"/>
        <end position="267"/>
    </location>
</feature>
<keyword evidence="2" id="KW-1133">Transmembrane helix</keyword>
<keyword evidence="6" id="KW-1185">Reference proteome</keyword>
<dbReference type="AlphaFoldDB" id="A0A0N8GRT5"/>
<dbReference type="InterPro" id="IPR014044">
    <property type="entry name" value="CAP_dom"/>
</dbReference>
<name>A0A0N8GRT5_9CHLR</name>
<evidence type="ECO:0000313" key="6">
    <source>
        <dbReference type="Proteomes" id="UP000050501"/>
    </source>
</evidence>
<dbReference type="SUPFAM" id="SSF55797">
    <property type="entry name" value="PR-1-like"/>
    <property type="match status" value="1"/>
</dbReference>
<sequence>MRRFLFFTLLLCLAAAGLWTAAPVTAAPSSAGEMIAAVNALRAEYGLEPYGTDAELNALAQAHSEYQASIQKITHTRADGSGPAEAGVIENIGGGMNVGAEYIVRQQWADYWHRKTLIGFVSASAGAGVAERDGMVYYTFVIRGWGKETGAQETEAAVPAPGTGGGTTGSTAGAPTFDPQSAFTVTPQEDGSVIHAVRAGETVWSIALIYDIASESIVALNGLNATQPVIYEGQRLLLRPAFTVTPTASPTVTPLPPTATLKPTRTLRPPRPTRTPGPLQTEDAPQRPPLTGRQVALIVVLVVGIAAYVGVTFGIKEKK</sequence>
<comment type="caution">
    <text evidence="5">The sequence shown here is derived from an EMBL/GenBank/DDBJ whole genome shotgun (WGS) entry which is preliminary data.</text>
</comment>
<dbReference type="Gene3D" id="3.40.33.10">
    <property type="entry name" value="CAP"/>
    <property type="match status" value="1"/>
</dbReference>
<keyword evidence="3" id="KW-0732">Signal</keyword>
<evidence type="ECO:0000256" key="1">
    <source>
        <dbReference type="SAM" id="MobiDB-lite"/>
    </source>
</evidence>
<feature type="signal peptide" evidence="3">
    <location>
        <begin position="1"/>
        <end position="26"/>
    </location>
</feature>